<comment type="caution">
    <text evidence="1">The sequence shown here is derived from an EMBL/GenBank/DDBJ whole genome shotgun (WGS) entry which is preliminary data.</text>
</comment>
<keyword evidence="2" id="KW-1185">Reference proteome</keyword>
<reference evidence="1 2" key="1">
    <citation type="submission" date="2015-06" db="EMBL/GenBank/DDBJ databases">
        <title>Talaromyces atroroseus IBT 11181 draft genome.</title>
        <authorList>
            <person name="Rasmussen K.B."/>
            <person name="Rasmussen S."/>
            <person name="Petersen B."/>
            <person name="Sicheritz-Ponten T."/>
            <person name="Mortensen U.H."/>
            <person name="Thrane U."/>
        </authorList>
    </citation>
    <scope>NUCLEOTIDE SEQUENCE [LARGE SCALE GENOMIC DNA]</scope>
    <source>
        <strain evidence="1 2">IBT 11181</strain>
    </source>
</reference>
<dbReference type="EMBL" id="LFMY01000002">
    <property type="protein sequence ID" value="OKL62869.1"/>
    <property type="molecule type" value="Genomic_DNA"/>
</dbReference>
<dbReference type="Proteomes" id="UP000214365">
    <property type="component" value="Unassembled WGS sequence"/>
</dbReference>
<protein>
    <submittedName>
        <fullName evidence="1">Uncharacterized protein</fullName>
    </submittedName>
</protein>
<gene>
    <name evidence="1" type="ORF">UA08_02128</name>
</gene>
<dbReference type="OrthoDB" id="5429442at2759"/>
<sequence>MAFTDPIQRSRVNETDPSPYDQIFVLNQHIINEGFKACLIQLRSTPQGRESKFVQYNLQGWRLTFKTRIGEGEHATFAPSNIDYAPYAWIDPGHPSVAKDGSDKNALAILTYVNRAKGNGYEPAGLRHHGVFTDEGAAFCMNQDLFWEIYLLPALQFINKSTEVVPQDPPTKYRVEVKYALGKSAKPGSDAAFRWKRQIKNEQTYWAWKGGQKERVTKWNDGMVTYYQYTQDAQSSTQVTFSPGGRDIHQIIGVI</sequence>
<proteinExistence type="predicted"/>
<evidence type="ECO:0000313" key="1">
    <source>
        <dbReference type="EMBL" id="OKL62869.1"/>
    </source>
</evidence>
<evidence type="ECO:0000313" key="2">
    <source>
        <dbReference type="Proteomes" id="UP000214365"/>
    </source>
</evidence>
<accession>A0A1Q5QAS2</accession>
<dbReference type="GeneID" id="31001883"/>
<dbReference type="RefSeq" id="XP_020122990.1">
    <property type="nucleotide sequence ID" value="XM_020261867.1"/>
</dbReference>
<dbReference type="AlphaFoldDB" id="A0A1Q5QAS2"/>
<organism evidence="1 2">
    <name type="scientific">Talaromyces atroroseus</name>
    <dbReference type="NCBI Taxonomy" id="1441469"/>
    <lineage>
        <taxon>Eukaryota</taxon>
        <taxon>Fungi</taxon>
        <taxon>Dikarya</taxon>
        <taxon>Ascomycota</taxon>
        <taxon>Pezizomycotina</taxon>
        <taxon>Eurotiomycetes</taxon>
        <taxon>Eurotiomycetidae</taxon>
        <taxon>Eurotiales</taxon>
        <taxon>Trichocomaceae</taxon>
        <taxon>Talaromyces</taxon>
        <taxon>Talaromyces sect. Trachyspermi</taxon>
    </lineage>
</organism>
<name>A0A1Q5QAS2_TALAT</name>